<dbReference type="Proteomes" id="UP001152523">
    <property type="component" value="Unassembled WGS sequence"/>
</dbReference>
<organism evidence="2 3">
    <name type="scientific">Cuscuta epithymum</name>
    <dbReference type="NCBI Taxonomy" id="186058"/>
    <lineage>
        <taxon>Eukaryota</taxon>
        <taxon>Viridiplantae</taxon>
        <taxon>Streptophyta</taxon>
        <taxon>Embryophyta</taxon>
        <taxon>Tracheophyta</taxon>
        <taxon>Spermatophyta</taxon>
        <taxon>Magnoliopsida</taxon>
        <taxon>eudicotyledons</taxon>
        <taxon>Gunneridae</taxon>
        <taxon>Pentapetalae</taxon>
        <taxon>asterids</taxon>
        <taxon>lamiids</taxon>
        <taxon>Solanales</taxon>
        <taxon>Convolvulaceae</taxon>
        <taxon>Cuscuteae</taxon>
        <taxon>Cuscuta</taxon>
        <taxon>Cuscuta subgen. Cuscuta</taxon>
    </lineage>
</organism>
<name>A0AAV0FBE9_9ASTE</name>
<feature type="compositionally biased region" description="Basic and acidic residues" evidence="1">
    <location>
        <begin position="202"/>
        <end position="211"/>
    </location>
</feature>
<gene>
    <name evidence="2" type="ORF">CEPIT_LOCUS32539</name>
</gene>
<feature type="compositionally biased region" description="Polar residues" evidence="1">
    <location>
        <begin position="174"/>
        <end position="185"/>
    </location>
</feature>
<accession>A0AAV0FBE9</accession>
<proteinExistence type="predicted"/>
<evidence type="ECO:0000256" key="1">
    <source>
        <dbReference type="SAM" id="MobiDB-lite"/>
    </source>
</evidence>
<feature type="region of interest" description="Disordered" evidence="1">
    <location>
        <begin position="200"/>
        <end position="223"/>
    </location>
</feature>
<feature type="region of interest" description="Disordered" evidence="1">
    <location>
        <begin position="165"/>
        <end position="185"/>
    </location>
</feature>
<sequence>MAEEKKKTIKLFCPSIAKLVPVVALEDQRLDLGLIARTFGIEPATLKLNGHFVSRGIDLIASSVTWKSLISFFSARGFSTGTSDSDALIVDGKLSKLGSKRGAHIPVEDEIRSVMGPITHPECSNGINIKRIKHGTPGSSEFVDRRVPQSNSLCLKRKLGLDRSSVPLKRTRTNESNPDLTETNPVFVTKGDRHLPCSLVSDEAKRRREEDMGVASPLKKIRN</sequence>
<evidence type="ECO:0000313" key="3">
    <source>
        <dbReference type="Proteomes" id="UP001152523"/>
    </source>
</evidence>
<comment type="caution">
    <text evidence="2">The sequence shown here is derived from an EMBL/GenBank/DDBJ whole genome shotgun (WGS) entry which is preliminary data.</text>
</comment>
<protein>
    <submittedName>
        <fullName evidence="2">Uncharacterized protein</fullName>
    </submittedName>
</protein>
<reference evidence="2" key="1">
    <citation type="submission" date="2022-07" db="EMBL/GenBank/DDBJ databases">
        <authorList>
            <person name="Macas J."/>
            <person name="Novak P."/>
            <person name="Neumann P."/>
        </authorList>
    </citation>
    <scope>NUCLEOTIDE SEQUENCE</scope>
</reference>
<dbReference type="EMBL" id="CAMAPF010000973">
    <property type="protein sequence ID" value="CAH9132899.1"/>
    <property type="molecule type" value="Genomic_DNA"/>
</dbReference>
<evidence type="ECO:0000313" key="2">
    <source>
        <dbReference type="EMBL" id="CAH9132899.1"/>
    </source>
</evidence>
<dbReference type="PANTHER" id="PTHR39104">
    <property type="entry name" value="AMINO ACID-LIGASE"/>
    <property type="match status" value="1"/>
</dbReference>
<keyword evidence="3" id="KW-1185">Reference proteome</keyword>
<dbReference type="AlphaFoldDB" id="A0AAV0FBE9"/>
<dbReference type="PANTHER" id="PTHR39104:SF1">
    <property type="entry name" value="AMINO ACID-LIGASE"/>
    <property type="match status" value="1"/>
</dbReference>